<keyword evidence="10" id="KW-0472">Membrane</keyword>
<gene>
    <name evidence="13" type="primary">zraS_3</name>
    <name evidence="13" type="ORF">V6x_20470</name>
</gene>
<keyword evidence="8" id="KW-0418">Kinase</keyword>
<evidence type="ECO:0000256" key="7">
    <source>
        <dbReference type="ARBA" id="ARBA00022741"/>
    </source>
</evidence>
<dbReference type="InterPro" id="IPR004358">
    <property type="entry name" value="Sig_transdc_His_kin-like_C"/>
</dbReference>
<sequence>MTWSLRYQMLLPLVVFVAMLAFTITFDQAALQVKQESNQAIQVYIDVSRRLSTVTPGQSLSILNEYQREYPDWNFVVIDHRQLKTSTIPLSARKQEILANLPAAPKETAGHDAFLLAAQGNWYYVSPIIVPGWNSGSYLVCLEPYQAIASTITGVYRRSSWMAFSISGILICVAAIYSNRLSHRVFRIQKQVQHIAAGNLSQMADERGHDEISQLAKSVNSMAADLESMKQLVEQTERSRLHAQLAGGIAHELRNGIHTARLSLEMFQEVCDPAVITSQSMLINAQEQLSITETLVRRLLTLGKPQKRTLIPEPLNLVLDNVVETMQPISHHTEVHFRSEIDPQLDWIARDSESMQAAFLNLCMNAVEAAGRHGEVHLTAQPASNGIEILISDTGSGPAAEISETLFEPFTTTKPEGIGLGLGLVRQAVTEAGGSVGWNRIDNRTVFHVWLPTQAEDNLMSDITLSKSNHDNRK</sequence>
<dbReference type="SMART" id="SM00304">
    <property type="entry name" value="HAMP"/>
    <property type="match status" value="1"/>
</dbReference>
<evidence type="ECO:0000256" key="6">
    <source>
        <dbReference type="ARBA" id="ARBA00022679"/>
    </source>
</evidence>
<dbReference type="CDD" id="cd06225">
    <property type="entry name" value="HAMP"/>
    <property type="match status" value="1"/>
</dbReference>
<evidence type="ECO:0000256" key="4">
    <source>
        <dbReference type="ARBA" id="ARBA00022475"/>
    </source>
</evidence>
<feature type="domain" description="Histidine kinase" evidence="11">
    <location>
        <begin position="248"/>
        <end position="455"/>
    </location>
</feature>
<accession>A0A517WAR8</accession>
<feature type="domain" description="HAMP" evidence="12">
    <location>
        <begin position="179"/>
        <end position="231"/>
    </location>
</feature>
<evidence type="ECO:0000259" key="12">
    <source>
        <dbReference type="PROSITE" id="PS50885"/>
    </source>
</evidence>
<dbReference type="Gene3D" id="3.30.565.10">
    <property type="entry name" value="Histidine kinase-like ATPase, C-terminal domain"/>
    <property type="match status" value="1"/>
</dbReference>
<dbReference type="GO" id="GO:0005886">
    <property type="term" value="C:plasma membrane"/>
    <property type="evidence" value="ECO:0007669"/>
    <property type="project" value="UniProtKB-SubCell"/>
</dbReference>
<dbReference type="AlphaFoldDB" id="A0A517WAR8"/>
<dbReference type="PROSITE" id="PS50109">
    <property type="entry name" value="HIS_KIN"/>
    <property type="match status" value="1"/>
</dbReference>
<dbReference type="InterPro" id="IPR005467">
    <property type="entry name" value="His_kinase_dom"/>
</dbReference>
<dbReference type="SMART" id="SM00387">
    <property type="entry name" value="HATPase_c"/>
    <property type="match status" value="1"/>
</dbReference>
<dbReference type="Pfam" id="PF02518">
    <property type="entry name" value="HATPase_c"/>
    <property type="match status" value="1"/>
</dbReference>
<evidence type="ECO:0000256" key="5">
    <source>
        <dbReference type="ARBA" id="ARBA00022553"/>
    </source>
</evidence>
<keyword evidence="10" id="KW-0812">Transmembrane</keyword>
<dbReference type="EMBL" id="CP036347">
    <property type="protein sequence ID" value="QDU02345.1"/>
    <property type="molecule type" value="Genomic_DNA"/>
</dbReference>
<dbReference type="GO" id="GO:0005524">
    <property type="term" value="F:ATP binding"/>
    <property type="evidence" value="ECO:0007669"/>
    <property type="project" value="UniProtKB-KW"/>
</dbReference>
<dbReference type="SUPFAM" id="SSF158472">
    <property type="entry name" value="HAMP domain-like"/>
    <property type="match status" value="1"/>
</dbReference>
<reference evidence="13 14" key="1">
    <citation type="submission" date="2019-02" db="EMBL/GenBank/DDBJ databases">
        <title>Deep-cultivation of Planctomycetes and their phenomic and genomic characterization uncovers novel biology.</title>
        <authorList>
            <person name="Wiegand S."/>
            <person name="Jogler M."/>
            <person name="Boedeker C."/>
            <person name="Pinto D."/>
            <person name="Vollmers J."/>
            <person name="Rivas-Marin E."/>
            <person name="Kohn T."/>
            <person name="Peeters S.H."/>
            <person name="Heuer A."/>
            <person name="Rast P."/>
            <person name="Oberbeckmann S."/>
            <person name="Bunk B."/>
            <person name="Jeske O."/>
            <person name="Meyerdierks A."/>
            <person name="Storesund J.E."/>
            <person name="Kallscheuer N."/>
            <person name="Luecker S."/>
            <person name="Lage O.M."/>
            <person name="Pohl T."/>
            <person name="Merkel B.J."/>
            <person name="Hornburger P."/>
            <person name="Mueller R.-W."/>
            <person name="Bruemmer F."/>
            <person name="Labrenz M."/>
            <person name="Spormann A.M."/>
            <person name="Op den Camp H."/>
            <person name="Overmann J."/>
            <person name="Amann R."/>
            <person name="Jetten M.S.M."/>
            <person name="Mascher T."/>
            <person name="Medema M.H."/>
            <person name="Devos D.P."/>
            <person name="Kaster A.-K."/>
            <person name="Ovreas L."/>
            <person name="Rohde M."/>
            <person name="Galperin M.Y."/>
            <person name="Jogler C."/>
        </authorList>
    </citation>
    <scope>NUCLEOTIDE SEQUENCE [LARGE SCALE GENOMIC DNA]</scope>
    <source>
        <strain evidence="13 14">V6</strain>
    </source>
</reference>
<proteinExistence type="predicted"/>
<dbReference type="InterPro" id="IPR036097">
    <property type="entry name" value="HisK_dim/P_sf"/>
</dbReference>
<feature type="transmembrane region" description="Helical" evidence="10">
    <location>
        <begin position="160"/>
        <end position="177"/>
    </location>
</feature>
<keyword evidence="5" id="KW-0597">Phosphoprotein</keyword>
<evidence type="ECO:0000259" key="11">
    <source>
        <dbReference type="PROSITE" id="PS50109"/>
    </source>
</evidence>
<dbReference type="SUPFAM" id="SSF55874">
    <property type="entry name" value="ATPase domain of HSP90 chaperone/DNA topoisomerase II/histidine kinase"/>
    <property type="match status" value="1"/>
</dbReference>
<dbReference type="InterPro" id="IPR036890">
    <property type="entry name" value="HATPase_C_sf"/>
</dbReference>
<evidence type="ECO:0000256" key="2">
    <source>
        <dbReference type="ARBA" id="ARBA00004651"/>
    </source>
</evidence>
<comment type="subcellular location">
    <subcellularLocation>
        <location evidence="2">Cell membrane</location>
        <topology evidence="2">Multi-pass membrane protein</topology>
    </subcellularLocation>
</comment>
<dbReference type="CDD" id="cd00082">
    <property type="entry name" value="HisKA"/>
    <property type="match status" value="1"/>
</dbReference>
<dbReference type="GO" id="GO:0000155">
    <property type="term" value="F:phosphorelay sensor kinase activity"/>
    <property type="evidence" value="ECO:0007669"/>
    <property type="project" value="InterPro"/>
</dbReference>
<dbReference type="EC" id="2.7.13.3" evidence="3"/>
<dbReference type="InterPro" id="IPR050980">
    <property type="entry name" value="2C_sensor_his_kinase"/>
</dbReference>
<evidence type="ECO:0000256" key="9">
    <source>
        <dbReference type="ARBA" id="ARBA00022840"/>
    </source>
</evidence>
<dbReference type="Proteomes" id="UP000320722">
    <property type="component" value="Chromosome"/>
</dbReference>
<evidence type="ECO:0000256" key="1">
    <source>
        <dbReference type="ARBA" id="ARBA00000085"/>
    </source>
</evidence>
<dbReference type="Gene3D" id="1.10.287.130">
    <property type="match status" value="1"/>
</dbReference>
<evidence type="ECO:0000313" key="14">
    <source>
        <dbReference type="Proteomes" id="UP000320722"/>
    </source>
</evidence>
<protein>
    <recommendedName>
        <fullName evidence="3">histidine kinase</fullName>
        <ecNumber evidence="3">2.7.13.3</ecNumber>
    </recommendedName>
</protein>
<evidence type="ECO:0000313" key="13">
    <source>
        <dbReference type="EMBL" id="QDU02345.1"/>
    </source>
</evidence>
<dbReference type="PANTHER" id="PTHR44936">
    <property type="entry name" value="SENSOR PROTEIN CREC"/>
    <property type="match status" value="1"/>
</dbReference>
<keyword evidence="10" id="KW-1133">Transmembrane helix</keyword>
<evidence type="ECO:0000256" key="3">
    <source>
        <dbReference type="ARBA" id="ARBA00012438"/>
    </source>
</evidence>
<evidence type="ECO:0000256" key="10">
    <source>
        <dbReference type="SAM" id="Phobius"/>
    </source>
</evidence>
<dbReference type="InterPro" id="IPR003594">
    <property type="entry name" value="HATPase_dom"/>
</dbReference>
<dbReference type="PANTHER" id="PTHR44936:SF10">
    <property type="entry name" value="SENSOR PROTEIN RSTB"/>
    <property type="match status" value="1"/>
</dbReference>
<organism evidence="13 14">
    <name type="scientific">Gimesia chilikensis</name>
    <dbReference type="NCBI Taxonomy" id="2605989"/>
    <lineage>
        <taxon>Bacteria</taxon>
        <taxon>Pseudomonadati</taxon>
        <taxon>Planctomycetota</taxon>
        <taxon>Planctomycetia</taxon>
        <taxon>Planctomycetales</taxon>
        <taxon>Planctomycetaceae</taxon>
        <taxon>Gimesia</taxon>
    </lineage>
</organism>
<keyword evidence="9" id="KW-0067">ATP-binding</keyword>
<dbReference type="Pfam" id="PF00672">
    <property type="entry name" value="HAMP"/>
    <property type="match status" value="1"/>
</dbReference>
<dbReference type="PRINTS" id="PR00344">
    <property type="entry name" value="BCTRLSENSOR"/>
</dbReference>
<dbReference type="Gene3D" id="1.10.8.500">
    <property type="entry name" value="HAMP domain in histidine kinase"/>
    <property type="match status" value="1"/>
</dbReference>
<dbReference type="PROSITE" id="PS50885">
    <property type="entry name" value="HAMP"/>
    <property type="match status" value="1"/>
</dbReference>
<name>A0A517WAR8_9PLAN</name>
<keyword evidence="7" id="KW-0547">Nucleotide-binding</keyword>
<evidence type="ECO:0000256" key="8">
    <source>
        <dbReference type="ARBA" id="ARBA00022777"/>
    </source>
</evidence>
<keyword evidence="4" id="KW-1003">Cell membrane</keyword>
<dbReference type="InterPro" id="IPR003660">
    <property type="entry name" value="HAMP_dom"/>
</dbReference>
<dbReference type="InterPro" id="IPR003661">
    <property type="entry name" value="HisK_dim/P_dom"/>
</dbReference>
<keyword evidence="6 13" id="KW-0808">Transferase</keyword>
<dbReference type="SUPFAM" id="SSF47384">
    <property type="entry name" value="Homodimeric domain of signal transducing histidine kinase"/>
    <property type="match status" value="1"/>
</dbReference>
<comment type="catalytic activity">
    <reaction evidence="1">
        <text>ATP + protein L-histidine = ADP + protein N-phospho-L-histidine.</text>
        <dbReference type="EC" id="2.7.13.3"/>
    </reaction>
</comment>